<dbReference type="EMBL" id="JAAVJB010000018">
    <property type="protein sequence ID" value="NJP65527.1"/>
    <property type="molecule type" value="Genomic_DNA"/>
</dbReference>
<proteinExistence type="predicted"/>
<sequence>MTPTLAHHESRHVGGRGTAPTSRARDWAEIQERMFVPLYDTVYRDVGVGPGTRLLGLGCGSGLALLRAAALGAEVTGADTDVDLLGMARQRLLPAPEEGGRRWPARLVTEAVPEAGVAPFTLITAFGGAADPAALQRASALAATGSRVIVASPVDPGAFAGTITSRLAGLAAVGATSAPVHGERPAPATAGERLLHIVLAAGLRNPRTAVVNCPFGYPGIECALRGLLASGAFDTAIGAAGADRVVKELVEAIRPHVGADGAVWLPNPLPYVVAEV</sequence>
<dbReference type="Gene3D" id="3.40.50.150">
    <property type="entry name" value="Vaccinia Virus protein VP39"/>
    <property type="match status" value="1"/>
</dbReference>
<evidence type="ECO:0000313" key="3">
    <source>
        <dbReference type="Proteomes" id="UP000746503"/>
    </source>
</evidence>
<gene>
    <name evidence="2" type="ORF">HCJ92_04300</name>
</gene>
<dbReference type="GO" id="GO:0032259">
    <property type="term" value="P:methylation"/>
    <property type="evidence" value="ECO:0007669"/>
    <property type="project" value="UniProtKB-KW"/>
</dbReference>
<evidence type="ECO:0000256" key="1">
    <source>
        <dbReference type="SAM" id="MobiDB-lite"/>
    </source>
</evidence>
<comment type="caution">
    <text evidence="2">The sequence shown here is derived from an EMBL/GenBank/DDBJ whole genome shotgun (WGS) entry which is preliminary data.</text>
</comment>
<dbReference type="SUPFAM" id="SSF53335">
    <property type="entry name" value="S-adenosyl-L-methionine-dependent methyltransferases"/>
    <property type="match status" value="1"/>
</dbReference>
<name>A0ABX1AE78_9ACTN</name>
<dbReference type="InterPro" id="IPR029063">
    <property type="entry name" value="SAM-dependent_MTases_sf"/>
</dbReference>
<evidence type="ECO:0000313" key="2">
    <source>
        <dbReference type="EMBL" id="NJP65527.1"/>
    </source>
</evidence>
<accession>A0ABX1AE78</accession>
<feature type="compositionally biased region" description="Basic and acidic residues" evidence="1">
    <location>
        <begin position="1"/>
        <end position="12"/>
    </location>
</feature>
<protein>
    <submittedName>
        <fullName evidence="2">SAM-dependent methyltransferase</fullName>
    </submittedName>
</protein>
<keyword evidence="2" id="KW-0489">Methyltransferase</keyword>
<organism evidence="2 3">
    <name type="scientific">Streptomyces spiramenti</name>
    <dbReference type="NCBI Taxonomy" id="2720606"/>
    <lineage>
        <taxon>Bacteria</taxon>
        <taxon>Bacillati</taxon>
        <taxon>Actinomycetota</taxon>
        <taxon>Actinomycetes</taxon>
        <taxon>Kitasatosporales</taxon>
        <taxon>Streptomycetaceae</taxon>
        <taxon>Streptomyces</taxon>
    </lineage>
</organism>
<feature type="region of interest" description="Disordered" evidence="1">
    <location>
        <begin position="1"/>
        <end position="23"/>
    </location>
</feature>
<reference evidence="2 3" key="1">
    <citation type="submission" date="2020-03" db="EMBL/GenBank/DDBJ databases">
        <title>Draft genome of Streptomyces sp. ventii, isolated from the Axial Seamount in the Pacific Ocean, and resequencing of the two type strains Streptomyces lonarensis strain NCL 716 and Streptomyces bohaiensis strain 11A07.</title>
        <authorList>
            <person name="Loughran R.M."/>
            <person name="Pfannmuller K.M."/>
            <person name="Wasson B.J."/>
            <person name="Deadmond M.C."/>
            <person name="Paddock B.E."/>
            <person name="Koyack M.J."/>
            <person name="Gallegos D.A."/>
            <person name="Mitchell E.A."/>
            <person name="Ushijima B."/>
            <person name="Saw J.H."/>
            <person name="Mcphail K.L."/>
            <person name="Videau P."/>
        </authorList>
    </citation>
    <scope>NUCLEOTIDE SEQUENCE [LARGE SCALE GENOMIC DNA]</scope>
    <source>
        <strain evidence="3">5675061</strain>
    </source>
</reference>
<dbReference type="Proteomes" id="UP000746503">
    <property type="component" value="Unassembled WGS sequence"/>
</dbReference>
<keyword evidence="2" id="KW-0808">Transferase</keyword>
<dbReference type="GO" id="GO:0008168">
    <property type="term" value="F:methyltransferase activity"/>
    <property type="evidence" value="ECO:0007669"/>
    <property type="project" value="UniProtKB-KW"/>
</dbReference>
<keyword evidence="3" id="KW-1185">Reference proteome</keyword>